<evidence type="ECO:0000256" key="10">
    <source>
        <dbReference type="ARBA" id="ARBA00023146"/>
    </source>
</evidence>
<dbReference type="EC" id="6.1.1.7" evidence="2"/>
<dbReference type="EMBL" id="JQZV01000013">
    <property type="protein sequence ID" value="KGN92071.1"/>
    <property type="molecule type" value="Genomic_DNA"/>
</dbReference>
<evidence type="ECO:0000256" key="1">
    <source>
        <dbReference type="ARBA" id="ARBA00008226"/>
    </source>
</evidence>
<accession>A0ABR4XL23</accession>
<name>A0ABR4XL23_9PORP</name>
<evidence type="ECO:0000256" key="5">
    <source>
        <dbReference type="ARBA" id="ARBA00022598"/>
    </source>
</evidence>
<dbReference type="Gene3D" id="3.30.930.10">
    <property type="entry name" value="Bira Bifunctional Protein, Domain 2"/>
    <property type="match status" value="1"/>
</dbReference>
<keyword evidence="14" id="KW-1185">Reference proteome</keyword>
<evidence type="ECO:0000256" key="9">
    <source>
        <dbReference type="ARBA" id="ARBA00022917"/>
    </source>
</evidence>
<dbReference type="Pfam" id="PF01411">
    <property type="entry name" value="tRNA-synt_2c"/>
    <property type="match status" value="1"/>
</dbReference>
<gene>
    <name evidence="13" type="ORF">HQ43_08500</name>
</gene>
<evidence type="ECO:0000313" key="14">
    <source>
        <dbReference type="Proteomes" id="UP000030101"/>
    </source>
</evidence>
<evidence type="ECO:0000256" key="7">
    <source>
        <dbReference type="ARBA" id="ARBA00022840"/>
    </source>
</evidence>
<keyword evidence="5" id="KW-0436">Ligase</keyword>
<dbReference type="RefSeq" id="WP_036791960.1">
    <property type="nucleotide sequence ID" value="NZ_JQZV01000013.1"/>
</dbReference>
<keyword evidence="6" id="KW-0547">Nucleotide-binding</keyword>
<evidence type="ECO:0000256" key="4">
    <source>
        <dbReference type="ARBA" id="ARBA00022555"/>
    </source>
</evidence>
<dbReference type="InterPro" id="IPR018165">
    <property type="entry name" value="Ala-tRNA-synth_IIc_core"/>
</dbReference>
<dbReference type="PANTHER" id="PTHR11777:SF9">
    <property type="entry name" value="ALANINE--TRNA LIGASE, CYTOPLASMIC"/>
    <property type="match status" value="1"/>
</dbReference>
<evidence type="ECO:0000256" key="2">
    <source>
        <dbReference type="ARBA" id="ARBA00013168"/>
    </source>
</evidence>
<reference evidence="13 14" key="1">
    <citation type="submission" date="2014-08" db="EMBL/GenBank/DDBJ databases">
        <title>Porphyromonas canoris strain:OH2762 Genome sequencing.</title>
        <authorList>
            <person name="Wallis C."/>
            <person name="Deusch O."/>
            <person name="O'Flynn C."/>
            <person name="Davis I."/>
            <person name="Jospin G."/>
            <person name="Darling A.E."/>
            <person name="Coil D.A."/>
            <person name="Alexiev A."/>
            <person name="Horsfall A."/>
            <person name="Kirkwood N."/>
            <person name="Harris S."/>
            <person name="Eisen J.A."/>
        </authorList>
    </citation>
    <scope>NUCLEOTIDE SEQUENCE [LARGE SCALE GENOMIC DNA]</scope>
    <source>
        <strain evidence="14">COT-108 OH2762</strain>
    </source>
</reference>
<proteinExistence type="inferred from homology"/>
<evidence type="ECO:0000256" key="8">
    <source>
        <dbReference type="ARBA" id="ARBA00022884"/>
    </source>
</evidence>
<evidence type="ECO:0000256" key="6">
    <source>
        <dbReference type="ARBA" id="ARBA00022741"/>
    </source>
</evidence>
<comment type="caution">
    <text evidence="13">The sequence shown here is derived from an EMBL/GenBank/DDBJ whole genome shotgun (WGS) entry which is preliminary data.</text>
</comment>
<protein>
    <recommendedName>
        <fullName evidence="3">Alanine--tRNA ligase</fullName>
        <ecNumber evidence="2">6.1.1.7</ecNumber>
    </recommendedName>
    <alternativeName>
        <fullName evidence="11">Alanyl-tRNA synthetase</fullName>
    </alternativeName>
</protein>
<comment type="similarity">
    <text evidence="1">Belongs to the class-II aminoacyl-tRNA synthetase family.</text>
</comment>
<dbReference type="Proteomes" id="UP000030101">
    <property type="component" value="Unassembled WGS sequence"/>
</dbReference>
<dbReference type="SUPFAM" id="SSF55681">
    <property type="entry name" value="Class II aaRS and biotin synthetases"/>
    <property type="match status" value="1"/>
</dbReference>
<feature type="domain" description="Alanyl-transfer RNA synthetases family profile" evidence="12">
    <location>
        <begin position="2"/>
        <end position="303"/>
    </location>
</feature>
<evidence type="ECO:0000256" key="3">
    <source>
        <dbReference type="ARBA" id="ARBA00017959"/>
    </source>
</evidence>
<keyword evidence="10" id="KW-0030">Aminoacyl-tRNA synthetase</keyword>
<dbReference type="InterPro" id="IPR045864">
    <property type="entry name" value="aa-tRNA-synth_II/BPL/LPL"/>
</dbReference>
<dbReference type="PANTHER" id="PTHR11777">
    <property type="entry name" value="ALANYL-TRNA SYNTHETASE"/>
    <property type="match status" value="1"/>
</dbReference>
<sequence>MITQQEVIEKFFQFTRERGYAKKERSNLISPYFNNEFNLSAGHQYVIPILRNEEKEELIKIAINEICIRRIDLEKLGSSNYHLLMFEMGVMGVFGYIDHIKEQLLSILRDVIDLIELFGFDMNQIYFSVSEGASVLHKKYPADTISYECLLDHGISPLNIVKTKGRQNFIFSNGVGRPAGNSIEIFYKRGEDFTEIASINIYKYLFSEGKLHPMTNIAIGGGFGFDRITYLLNDYNRVFDTPPFSLFSQQIKDLFRNEMEYRLNQDKINRILELIKTLVFIELDGQKPDNSPHGKIMKGFIDKLKSEITYLELPEKTVLEIGRFWVKKHYDCRYLI</sequence>
<dbReference type="PROSITE" id="PS50860">
    <property type="entry name" value="AA_TRNA_LIGASE_II_ALA"/>
    <property type="match status" value="1"/>
</dbReference>
<evidence type="ECO:0000259" key="12">
    <source>
        <dbReference type="PROSITE" id="PS50860"/>
    </source>
</evidence>
<keyword evidence="7" id="KW-0067">ATP-binding</keyword>
<dbReference type="InterPro" id="IPR050058">
    <property type="entry name" value="Ala-tRNA_ligase"/>
</dbReference>
<keyword evidence="9" id="KW-0648">Protein biosynthesis</keyword>
<evidence type="ECO:0000256" key="11">
    <source>
        <dbReference type="ARBA" id="ARBA00032577"/>
    </source>
</evidence>
<keyword evidence="4" id="KW-0820">tRNA-binding</keyword>
<keyword evidence="8" id="KW-0694">RNA-binding</keyword>
<evidence type="ECO:0000313" key="13">
    <source>
        <dbReference type="EMBL" id="KGN92071.1"/>
    </source>
</evidence>
<dbReference type="InterPro" id="IPR018164">
    <property type="entry name" value="Ala-tRNA-synth_IIc_N"/>
</dbReference>
<organism evidence="13 14">
    <name type="scientific">Porphyromonas canoris</name>
    <dbReference type="NCBI Taxonomy" id="36875"/>
    <lineage>
        <taxon>Bacteria</taxon>
        <taxon>Pseudomonadati</taxon>
        <taxon>Bacteroidota</taxon>
        <taxon>Bacteroidia</taxon>
        <taxon>Bacteroidales</taxon>
        <taxon>Porphyromonadaceae</taxon>
        <taxon>Porphyromonas</taxon>
    </lineage>
</organism>